<feature type="compositionally biased region" description="Acidic residues" evidence="8">
    <location>
        <begin position="88"/>
        <end position="106"/>
    </location>
</feature>
<dbReference type="SMART" id="SM01182">
    <property type="entry name" value="EF-1_beta_acid"/>
    <property type="match status" value="1"/>
</dbReference>
<dbReference type="InterPro" id="IPR036282">
    <property type="entry name" value="Glutathione-S-Trfase_C_sf"/>
</dbReference>
<dbReference type="Gene3D" id="1.20.1050.130">
    <property type="match status" value="1"/>
</dbReference>
<dbReference type="InterPro" id="IPR036219">
    <property type="entry name" value="eEF-1beta-like_sf"/>
</dbReference>
<dbReference type="SUPFAM" id="SSF47616">
    <property type="entry name" value="GST C-terminal domain-like"/>
    <property type="match status" value="1"/>
</dbReference>
<dbReference type="GO" id="GO:0003746">
    <property type="term" value="F:translation elongation factor activity"/>
    <property type="evidence" value="ECO:0007669"/>
    <property type="project" value="UniProtKB-KW"/>
</dbReference>
<evidence type="ECO:0000259" key="9">
    <source>
        <dbReference type="SMART" id="SM00888"/>
    </source>
</evidence>
<reference evidence="11" key="1">
    <citation type="submission" date="2021-01" db="UniProtKB">
        <authorList>
            <consortium name="EnsemblMetazoa"/>
        </authorList>
    </citation>
    <scope>IDENTIFICATION</scope>
</reference>
<dbReference type="Pfam" id="PF10587">
    <property type="entry name" value="EF-1_beta_acid"/>
    <property type="match status" value="1"/>
</dbReference>
<proteinExistence type="inferred from homology"/>
<dbReference type="Proteomes" id="UP000594262">
    <property type="component" value="Unplaced"/>
</dbReference>
<evidence type="ECO:0000256" key="8">
    <source>
        <dbReference type="SAM" id="MobiDB-lite"/>
    </source>
</evidence>
<dbReference type="GeneID" id="136808856"/>
<evidence type="ECO:0000256" key="6">
    <source>
        <dbReference type="ARBA" id="ARBA00093529"/>
    </source>
</evidence>
<dbReference type="FunFam" id="1.20.1050.130:FF:000001">
    <property type="entry name" value="Putative Elongation factor 1-beta"/>
    <property type="match status" value="1"/>
</dbReference>
<evidence type="ECO:0000259" key="10">
    <source>
        <dbReference type="SMART" id="SM01182"/>
    </source>
</evidence>
<protein>
    <recommendedName>
        <fullName evidence="2">Elongation factor 1-beta</fullName>
    </recommendedName>
</protein>
<evidence type="ECO:0000313" key="11">
    <source>
        <dbReference type="EnsemblMetazoa" id="CLYHEMP006489.1"/>
    </source>
</evidence>
<evidence type="ECO:0000256" key="2">
    <source>
        <dbReference type="ARBA" id="ARBA00017600"/>
    </source>
</evidence>
<keyword evidence="4 7" id="KW-0648">Protein biosynthesis</keyword>
<dbReference type="Pfam" id="PF00736">
    <property type="entry name" value="EF1_GNE"/>
    <property type="match status" value="1"/>
</dbReference>
<dbReference type="GO" id="GO:0005829">
    <property type="term" value="C:cytosol"/>
    <property type="evidence" value="ECO:0007669"/>
    <property type="project" value="TreeGrafter"/>
</dbReference>
<evidence type="ECO:0000313" key="12">
    <source>
        <dbReference type="Proteomes" id="UP000594262"/>
    </source>
</evidence>
<dbReference type="GO" id="GO:0005853">
    <property type="term" value="C:eukaryotic translation elongation factor 1 complex"/>
    <property type="evidence" value="ECO:0007669"/>
    <property type="project" value="InterPro"/>
</dbReference>
<name>A0A7M5UZ11_9CNID</name>
<dbReference type="PROSITE" id="PS00825">
    <property type="entry name" value="EF1BD_2"/>
    <property type="match status" value="1"/>
</dbReference>
<feature type="domain" description="Translation elongation factor EF1B beta/delta subunit guanine nucleotide exchange" evidence="9">
    <location>
        <begin position="132"/>
        <end position="218"/>
    </location>
</feature>
<dbReference type="InterPro" id="IPR049720">
    <property type="entry name" value="EF1B_bsu/dsu"/>
</dbReference>
<feature type="region of interest" description="Disordered" evidence="8">
    <location>
        <begin position="71"/>
        <end position="110"/>
    </location>
</feature>
<dbReference type="SUPFAM" id="SSF54984">
    <property type="entry name" value="eEF-1beta-like"/>
    <property type="match status" value="1"/>
</dbReference>
<dbReference type="PANTHER" id="PTHR11595:SF21">
    <property type="entry name" value="ELONGATION FACTOR 1-BETA"/>
    <property type="match status" value="1"/>
</dbReference>
<dbReference type="GO" id="GO:0005085">
    <property type="term" value="F:guanyl-nucleotide exchange factor activity"/>
    <property type="evidence" value="ECO:0007669"/>
    <property type="project" value="TreeGrafter"/>
</dbReference>
<dbReference type="RefSeq" id="XP_066921517.1">
    <property type="nucleotide sequence ID" value="XM_067065416.1"/>
</dbReference>
<evidence type="ECO:0000256" key="3">
    <source>
        <dbReference type="ARBA" id="ARBA00022768"/>
    </source>
</evidence>
<dbReference type="CDD" id="cd00292">
    <property type="entry name" value="EF1B"/>
    <property type="match status" value="1"/>
</dbReference>
<evidence type="ECO:0000256" key="7">
    <source>
        <dbReference type="RuleBase" id="RU003791"/>
    </source>
</evidence>
<keyword evidence="12" id="KW-1185">Reference proteome</keyword>
<comment type="similarity">
    <text evidence="1 7">Belongs to the EF-1-beta/EF-1-delta family.</text>
</comment>
<dbReference type="EnsemblMetazoa" id="CLYHEMT006489.1">
    <property type="protein sequence ID" value="CLYHEMP006489.1"/>
    <property type="gene ID" value="CLYHEMG006489"/>
</dbReference>
<organism evidence="11 12">
    <name type="scientific">Clytia hemisphaerica</name>
    <dbReference type="NCBI Taxonomy" id="252671"/>
    <lineage>
        <taxon>Eukaryota</taxon>
        <taxon>Metazoa</taxon>
        <taxon>Cnidaria</taxon>
        <taxon>Hydrozoa</taxon>
        <taxon>Hydroidolina</taxon>
        <taxon>Leptothecata</taxon>
        <taxon>Obeliida</taxon>
        <taxon>Clytiidae</taxon>
        <taxon>Clytia</taxon>
    </lineage>
</organism>
<evidence type="ECO:0000256" key="4">
    <source>
        <dbReference type="ARBA" id="ARBA00022917"/>
    </source>
</evidence>
<comment type="function">
    <text evidence="5">Catalytic subunit of the guanine nucleotide exchange factor (GEF) (eEF1B subcomplex) of the eukaryotic elongation factor 1 complex (eEF1). Stimulates the exchange of GDP for GTP on elongation factor 1A (eEF1A), probably by displacing GDP from the nucleotide binding pocket in eEF1A.</text>
</comment>
<dbReference type="InterPro" id="IPR018940">
    <property type="entry name" value="EF-1_beta_acid_region_euk"/>
</dbReference>
<dbReference type="Gene3D" id="3.30.70.60">
    <property type="match status" value="1"/>
</dbReference>
<evidence type="ECO:0000256" key="1">
    <source>
        <dbReference type="ARBA" id="ARBA00007411"/>
    </source>
</evidence>
<accession>A0A7M5UZ11</accession>
<dbReference type="InterPro" id="IPR001326">
    <property type="entry name" value="Transl_elong_EF1B_B/D_CS"/>
</dbReference>
<dbReference type="FunFam" id="3.30.70.60:FF:000001">
    <property type="entry name" value="Elongation factor 1-beta 1 like"/>
    <property type="match status" value="1"/>
</dbReference>
<dbReference type="PANTHER" id="PTHR11595">
    <property type="entry name" value="EF-HAND AND COILED-COIL DOMAIN-CONTAINING FAMILY MEMBER"/>
    <property type="match status" value="1"/>
</dbReference>
<evidence type="ECO:0000256" key="5">
    <source>
        <dbReference type="ARBA" id="ARBA00093309"/>
    </source>
</evidence>
<dbReference type="SMART" id="SM00888">
    <property type="entry name" value="EF1_GNE"/>
    <property type="match status" value="1"/>
</dbReference>
<sequence length="218" mass="24243">MFGDLKSAAGVKELNCFLADKSYIEGYIPSQADVTVFAALASAPGTEFAHALRWYNHIRSYSCDEKKSFASATGDHGVRGAAQAKKDDDDELDLFGSDSDEEEETEEEKKVREERLAKYAAKKANKKTVIAKSSLLIDVKPWDDETDMKALEAEVRKIEAEGLLWGASKLIPVGYGIKKLQINAVIVDDKISTDWLEEKITEDEERVQSMDIAAFNKI</sequence>
<dbReference type="AlphaFoldDB" id="A0A7M5UZ11"/>
<keyword evidence="3 7" id="KW-0251">Elongation factor</keyword>
<dbReference type="InterPro" id="IPR014717">
    <property type="entry name" value="Transl_elong_EF1B/ribsomal_bS6"/>
</dbReference>
<dbReference type="CDD" id="cd10308">
    <property type="entry name" value="GST_C_eEF1b_like"/>
    <property type="match status" value="1"/>
</dbReference>
<dbReference type="OrthoDB" id="331763at2759"/>
<comment type="subunit">
    <text evidence="6">EF-1 is composed of 4 subunits: alpha, beta (alpha subunit of the eEF1B subcomplex), delta (beta subunit of the eEF1B subcomplex), and gamma (gamma subunit of the eEF1B subcomplex). Interacts with elongation factor EEF1A1.</text>
</comment>
<dbReference type="PROSITE" id="PS00824">
    <property type="entry name" value="EF1BD_1"/>
    <property type="match status" value="1"/>
</dbReference>
<dbReference type="InterPro" id="IPR014038">
    <property type="entry name" value="EF1B_bsu/dsu_GNE"/>
</dbReference>
<feature type="domain" description="Elongation factor 1 beta central acidic region eukaryote" evidence="10">
    <location>
        <begin position="94"/>
        <end position="123"/>
    </location>
</feature>